<evidence type="ECO:0000256" key="1">
    <source>
        <dbReference type="ARBA" id="ARBA00004123"/>
    </source>
</evidence>
<dbReference type="GO" id="GO:0010468">
    <property type="term" value="P:regulation of gene expression"/>
    <property type="evidence" value="ECO:0007669"/>
    <property type="project" value="UniProtKB-ARBA"/>
</dbReference>
<gene>
    <name evidence="13" type="ORF">NQ315_005409</name>
</gene>
<keyword evidence="4" id="KW-0862">Zinc</keyword>
<keyword evidence="10" id="KW-0175">Coiled coil</keyword>
<evidence type="ECO:0000259" key="12">
    <source>
        <dbReference type="PROSITE" id="PS50808"/>
    </source>
</evidence>
<dbReference type="SUPFAM" id="SSF57667">
    <property type="entry name" value="beta-beta-alpha zinc fingers"/>
    <property type="match status" value="1"/>
</dbReference>
<reference evidence="13 14" key="1">
    <citation type="journal article" date="2023" name="Insect Mol. Biol.">
        <title>Genome sequencing provides insights into the evolution of gene families encoding plant cell wall-degrading enzymes in longhorned beetles.</title>
        <authorList>
            <person name="Shin N.R."/>
            <person name="Okamura Y."/>
            <person name="Kirsch R."/>
            <person name="Pauchet Y."/>
        </authorList>
    </citation>
    <scope>NUCLEOTIDE SEQUENCE [LARGE SCALE GENOMIC DNA]</scope>
    <source>
        <strain evidence="13">EAD_L_NR</strain>
    </source>
</reference>
<keyword evidence="5" id="KW-0805">Transcription regulation</keyword>
<dbReference type="GO" id="GO:0003677">
    <property type="term" value="F:DNA binding"/>
    <property type="evidence" value="ECO:0007669"/>
    <property type="project" value="UniProtKB-KW"/>
</dbReference>
<dbReference type="PANTHER" id="PTHR21654:SF84">
    <property type="entry name" value="SI:DKEY-66I24.7"/>
    <property type="match status" value="1"/>
</dbReference>
<organism evidence="13 14">
    <name type="scientific">Exocentrus adspersus</name>
    <dbReference type="NCBI Taxonomy" id="1586481"/>
    <lineage>
        <taxon>Eukaryota</taxon>
        <taxon>Metazoa</taxon>
        <taxon>Ecdysozoa</taxon>
        <taxon>Arthropoda</taxon>
        <taxon>Hexapoda</taxon>
        <taxon>Insecta</taxon>
        <taxon>Pterygota</taxon>
        <taxon>Neoptera</taxon>
        <taxon>Endopterygota</taxon>
        <taxon>Coleoptera</taxon>
        <taxon>Polyphaga</taxon>
        <taxon>Cucujiformia</taxon>
        <taxon>Chrysomeloidea</taxon>
        <taxon>Cerambycidae</taxon>
        <taxon>Lamiinae</taxon>
        <taxon>Acanthocinini</taxon>
        <taxon>Exocentrus</taxon>
    </lineage>
</organism>
<evidence type="ECO:0000313" key="14">
    <source>
        <dbReference type="Proteomes" id="UP001159042"/>
    </source>
</evidence>
<dbReference type="InterPro" id="IPR044822">
    <property type="entry name" value="Myb_DNA-bind_4"/>
</dbReference>
<dbReference type="PROSITE" id="PS50808">
    <property type="entry name" value="ZF_BED"/>
    <property type="match status" value="1"/>
</dbReference>
<feature type="domain" description="Myb-like" evidence="11">
    <location>
        <begin position="90"/>
        <end position="140"/>
    </location>
</feature>
<evidence type="ECO:0000256" key="5">
    <source>
        <dbReference type="ARBA" id="ARBA00023015"/>
    </source>
</evidence>
<keyword evidence="14" id="KW-1185">Reference proteome</keyword>
<dbReference type="Pfam" id="PF13837">
    <property type="entry name" value="Myb_DNA-bind_4"/>
    <property type="match status" value="1"/>
</dbReference>
<protein>
    <submittedName>
        <fullName evidence="13">Uncharacterized protein</fullName>
    </submittedName>
</protein>
<evidence type="ECO:0000256" key="4">
    <source>
        <dbReference type="ARBA" id="ARBA00022833"/>
    </source>
</evidence>
<evidence type="ECO:0000256" key="8">
    <source>
        <dbReference type="ARBA" id="ARBA00023242"/>
    </source>
</evidence>
<evidence type="ECO:0000256" key="6">
    <source>
        <dbReference type="ARBA" id="ARBA00023125"/>
    </source>
</evidence>
<dbReference type="PANTHER" id="PTHR21654">
    <property type="entry name" value="FI21293P1"/>
    <property type="match status" value="1"/>
</dbReference>
<dbReference type="EMBL" id="JANEYG010000014">
    <property type="protein sequence ID" value="KAJ8920540.1"/>
    <property type="molecule type" value="Genomic_DNA"/>
</dbReference>
<keyword evidence="6" id="KW-0238">DNA-binding</keyword>
<evidence type="ECO:0000313" key="13">
    <source>
        <dbReference type="EMBL" id="KAJ8920540.1"/>
    </source>
</evidence>
<dbReference type="SMART" id="SM00614">
    <property type="entry name" value="ZnF_BED"/>
    <property type="match status" value="1"/>
</dbReference>
<keyword evidence="3 9" id="KW-0863">Zinc-finger</keyword>
<accession>A0AAV8W3C4</accession>
<keyword evidence="8" id="KW-0539">Nucleus</keyword>
<dbReference type="Pfam" id="PF02892">
    <property type="entry name" value="zf-BED"/>
    <property type="match status" value="1"/>
</dbReference>
<evidence type="ECO:0000256" key="10">
    <source>
        <dbReference type="SAM" id="Coils"/>
    </source>
</evidence>
<dbReference type="GO" id="GO:0005634">
    <property type="term" value="C:nucleus"/>
    <property type="evidence" value="ECO:0007669"/>
    <property type="project" value="UniProtKB-SubCell"/>
</dbReference>
<dbReference type="InterPro" id="IPR036236">
    <property type="entry name" value="Znf_C2H2_sf"/>
</dbReference>
<dbReference type="PROSITE" id="PS50090">
    <property type="entry name" value="MYB_LIKE"/>
    <property type="match status" value="1"/>
</dbReference>
<dbReference type="Gene3D" id="1.10.10.60">
    <property type="entry name" value="Homeodomain-like"/>
    <property type="match status" value="1"/>
</dbReference>
<feature type="coiled-coil region" evidence="10">
    <location>
        <begin position="202"/>
        <end position="236"/>
    </location>
</feature>
<keyword evidence="2" id="KW-0479">Metal-binding</keyword>
<proteinExistence type="predicted"/>
<keyword evidence="7" id="KW-0804">Transcription</keyword>
<evidence type="ECO:0000256" key="7">
    <source>
        <dbReference type="ARBA" id="ARBA00023163"/>
    </source>
</evidence>
<dbReference type="InterPro" id="IPR001005">
    <property type="entry name" value="SANT/Myb"/>
</dbReference>
<dbReference type="Proteomes" id="UP001159042">
    <property type="component" value="Unassembled WGS sequence"/>
</dbReference>
<evidence type="ECO:0000256" key="3">
    <source>
        <dbReference type="ARBA" id="ARBA00022771"/>
    </source>
</evidence>
<sequence>MTPTQKSMVWSFFKKSLDRKFVICTLCNRKLKYFMSTSNLKQHIIRRHNIQYKQLMGKDNPEAVGTVSVDSNGTTDVFLTGDNSSNFTYWSRNETLALINMNSNISKAKKSQWMLISEELEKIGIHKIPEKCEIKWKNLLRVYRQHKAENKQPDKFEFFNELDDVVSNDPELQSAANSKTSVANETSKIDKKRCVCQKNNKQKRHEDRMELMTKKLEIEERKVKAFEDYLELLKRNCEQNEAPWKATGAKRVGGIPANGPVRAVALLQFNKKLYKAWTSAPSTSIRLCSLLSISHSALWHQYPYFSTNGHQSLLLPSHYNLQDLAFQL</sequence>
<dbReference type="InterPro" id="IPR003656">
    <property type="entry name" value="Znf_BED"/>
</dbReference>
<dbReference type="GO" id="GO:0008270">
    <property type="term" value="F:zinc ion binding"/>
    <property type="evidence" value="ECO:0007669"/>
    <property type="project" value="UniProtKB-KW"/>
</dbReference>
<feature type="domain" description="BED-type" evidence="12">
    <location>
        <begin position="4"/>
        <end position="55"/>
    </location>
</feature>
<comment type="caution">
    <text evidence="13">The sequence shown here is derived from an EMBL/GenBank/DDBJ whole genome shotgun (WGS) entry which is preliminary data.</text>
</comment>
<dbReference type="AlphaFoldDB" id="A0AAV8W3C4"/>
<evidence type="ECO:0000256" key="9">
    <source>
        <dbReference type="PROSITE-ProRule" id="PRU00027"/>
    </source>
</evidence>
<comment type="subcellular location">
    <subcellularLocation>
        <location evidence="1">Nucleus</location>
    </subcellularLocation>
</comment>
<evidence type="ECO:0000259" key="11">
    <source>
        <dbReference type="PROSITE" id="PS50090"/>
    </source>
</evidence>
<name>A0AAV8W3C4_9CUCU</name>
<evidence type="ECO:0000256" key="2">
    <source>
        <dbReference type="ARBA" id="ARBA00022723"/>
    </source>
</evidence>